<reference evidence="13" key="1">
    <citation type="submission" date="2017-07" db="EMBL/GenBank/DDBJ databases">
        <authorList>
            <person name="Boucher Y."/>
            <person name="Orata F.D."/>
        </authorList>
    </citation>
    <scope>NUCLEOTIDE SEQUENCE [LARGE SCALE GENOMIC DNA]</scope>
    <source>
        <strain evidence="13">OYP9E10</strain>
    </source>
</reference>
<evidence type="ECO:0000256" key="4">
    <source>
        <dbReference type="ARBA" id="ARBA00022692"/>
    </source>
</evidence>
<dbReference type="Pfam" id="PF01569">
    <property type="entry name" value="PAP2"/>
    <property type="match status" value="1"/>
</dbReference>
<dbReference type="Gene3D" id="1.20.144.10">
    <property type="entry name" value="Phosphatidic acid phosphatase type 2/haloperoxidase"/>
    <property type="match status" value="1"/>
</dbReference>
<evidence type="ECO:0000256" key="7">
    <source>
        <dbReference type="ARBA" id="ARBA00023136"/>
    </source>
</evidence>
<dbReference type="CDD" id="cd01610">
    <property type="entry name" value="PAP2_like"/>
    <property type="match status" value="1"/>
</dbReference>
<dbReference type="Proteomes" id="UP000216173">
    <property type="component" value="Unassembled WGS sequence"/>
</dbReference>
<evidence type="ECO:0000256" key="2">
    <source>
        <dbReference type="ARBA" id="ARBA00012374"/>
    </source>
</evidence>
<dbReference type="PANTHER" id="PTHR14969">
    <property type="entry name" value="SPHINGOSINE-1-PHOSPHATE PHOSPHOHYDROLASE"/>
    <property type="match status" value="1"/>
</dbReference>
<dbReference type="SMART" id="SM00014">
    <property type="entry name" value="acidPPc"/>
    <property type="match status" value="1"/>
</dbReference>
<evidence type="ECO:0000256" key="5">
    <source>
        <dbReference type="ARBA" id="ARBA00022801"/>
    </source>
</evidence>
<dbReference type="SUPFAM" id="SSF48317">
    <property type="entry name" value="Acid phosphatase/Vanadium-dependent haloperoxidase"/>
    <property type="match status" value="1"/>
</dbReference>
<dbReference type="GO" id="GO:0050380">
    <property type="term" value="F:undecaprenyl-diphosphatase activity"/>
    <property type="evidence" value="ECO:0007669"/>
    <property type="project" value="UniProtKB-EC"/>
</dbReference>
<evidence type="ECO:0000256" key="8">
    <source>
        <dbReference type="ARBA" id="ARBA00032707"/>
    </source>
</evidence>
<sequence>MMRVIEPIAKLDLAFSLLCLQHRYNLPAARLSKSISHTGDGHLYAVMGGLAWLLDSSHGLLFLTIGLLAFAIELPIYWVLKNGFQRRRPQELSALVTAYITPSDRYSLPSGHTAAAFVMATVIGYIYPHWYPLAVSWASLIGFARVLLGVHFLSDVLAGALLGISSATYAISVVGKTI</sequence>
<feature type="domain" description="Phosphatidic acid phosphatase type 2/haloperoxidase" evidence="11">
    <location>
        <begin position="65"/>
        <end position="171"/>
    </location>
</feature>
<feature type="transmembrane region" description="Helical" evidence="10">
    <location>
        <begin position="56"/>
        <end position="80"/>
    </location>
</feature>
<evidence type="ECO:0000256" key="9">
    <source>
        <dbReference type="ARBA" id="ARBA00047594"/>
    </source>
</evidence>
<dbReference type="PANTHER" id="PTHR14969:SF62">
    <property type="entry name" value="DECAPRENYLPHOSPHORYL-5-PHOSPHORIBOSE PHOSPHATASE RV3807C-RELATED"/>
    <property type="match status" value="1"/>
</dbReference>
<keyword evidence="3" id="KW-1003">Cell membrane</keyword>
<evidence type="ECO:0000259" key="11">
    <source>
        <dbReference type="SMART" id="SM00014"/>
    </source>
</evidence>
<feature type="transmembrane region" description="Helical" evidence="10">
    <location>
        <begin position="113"/>
        <end position="131"/>
    </location>
</feature>
<dbReference type="GO" id="GO:0005886">
    <property type="term" value="C:plasma membrane"/>
    <property type="evidence" value="ECO:0007669"/>
    <property type="project" value="UniProtKB-SubCell"/>
</dbReference>
<proteinExistence type="predicted"/>
<evidence type="ECO:0000313" key="13">
    <source>
        <dbReference type="Proteomes" id="UP000216173"/>
    </source>
</evidence>
<dbReference type="InterPro" id="IPR036938">
    <property type="entry name" value="PAP2/HPO_sf"/>
</dbReference>
<name>A0A271VPV2_VIBMT</name>
<evidence type="ECO:0000256" key="6">
    <source>
        <dbReference type="ARBA" id="ARBA00022989"/>
    </source>
</evidence>
<evidence type="ECO:0000313" key="12">
    <source>
        <dbReference type="EMBL" id="PAR20091.1"/>
    </source>
</evidence>
<comment type="subcellular location">
    <subcellularLocation>
        <location evidence="1">Cell membrane</location>
        <topology evidence="1">Multi-pass membrane protein</topology>
    </subcellularLocation>
</comment>
<keyword evidence="4 10" id="KW-0812">Transmembrane</keyword>
<dbReference type="AlphaFoldDB" id="A0A271VPV2"/>
<keyword evidence="7 10" id="KW-0472">Membrane</keyword>
<comment type="caution">
    <text evidence="12">The sequence shown here is derived from an EMBL/GenBank/DDBJ whole genome shotgun (WGS) entry which is preliminary data.</text>
</comment>
<keyword evidence="5" id="KW-0378">Hydrolase</keyword>
<dbReference type="InterPro" id="IPR000326">
    <property type="entry name" value="PAP2/HPO"/>
</dbReference>
<evidence type="ECO:0000256" key="3">
    <source>
        <dbReference type="ARBA" id="ARBA00022475"/>
    </source>
</evidence>
<dbReference type="EC" id="3.6.1.27" evidence="2"/>
<gene>
    <name evidence="12" type="ORF">CGU03_13920</name>
</gene>
<comment type="catalytic activity">
    <reaction evidence="9">
        <text>di-trans,octa-cis-undecaprenyl diphosphate + H2O = di-trans,octa-cis-undecaprenyl phosphate + phosphate + H(+)</text>
        <dbReference type="Rhea" id="RHEA:28094"/>
        <dbReference type="ChEBI" id="CHEBI:15377"/>
        <dbReference type="ChEBI" id="CHEBI:15378"/>
        <dbReference type="ChEBI" id="CHEBI:43474"/>
        <dbReference type="ChEBI" id="CHEBI:58405"/>
        <dbReference type="ChEBI" id="CHEBI:60392"/>
        <dbReference type="EC" id="3.6.1.27"/>
    </reaction>
</comment>
<organism evidence="12 13">
    <name type="scientific">Vibrio metoecus</name>
    <dbReference type="NCBI Taxonomy" id="1481663"/>
    <lineage>
        <taxon>Bacteria</taxon>
        <taxon>Pseudomonadati</taxon>
        <taxon>Pseudomonadota</taxon>
        <taxon>Gammaproteobacteria</taxon>
        <taxon>Vibrionales</taxon>
        <taxon>Vibrionaceae</taxon>
        <taxon>Vibrio</taxon>
    </lineage>
</organism>
<evidence type="ECO:0000256" key="10">
    <source>
        <dbReference type="SAM" id="Phobius"/>
    </source>
</evidence>
<dbReference type="EMBL" id="NMSH01000023">
    <property type="protein sequence ID" value="PAR20091.1"/>
    <property type="molecule type" value="Genomic_DNA"/>
</dbReference>
<keyword evidence="6 10" id="KW-1133">Transmembrane helix</keyword>
<evidence type="ECO:0000256" key="1">
    <source>
        <dbReference type="ARBA" id="ARBA00004651"/>
    </source>
</evidence>
<accession>A0A271VPV2</accession>
<protein>
    <recommendedName>
        <fullName evidence="2">undecaprenyl-diphosphate phosphatase</fullName>
        <ecNumber evidence="2">3.6.1.27</ecNumber>
    </recommendedName>
    <alternativeName>
        <fullName evidence="8">Undecaprenyl pyrophosphate phosphatase</fullName>
    </alternativeName>
</protein>